<comment type="caution">
    <text evidence="2">The sequence shown here is derived from an EMBL/GenBank/DDBJ whole genome shotgun (WGS) entry which is preliminary data.</text>
</comment>
<feature type="region of interest" description="Disordered" evidence="1">
    <location>
        <begin position="46"/>
        <end position="85"/>
    </location>
</feature>
<keyword evidence="3" id="KW-1185">Reference proteome</keyword>
<dbReference type="Proteomes" id="UP000230066">
    <property type="component" value="Unassembled WGS sequence"/>
</dbReference>
<protein>
    <submittedName>
        <fullName evidence="2">Uncharacterized protein</fullName>
    </submittedName>
</protein>
<feature type="compositionally biased region" description="Basic and acidic residues" evidence="1">
    <location>
        <begin position="56"/>
        <end position="79"/>
    </location>
</feature>
<accession>A0A4E0R9V7</accession>
<gene>
    <name evidence="2" type="ORF">D915_006022</name>
</gene>
<evidence type="ECO:0000313" key="2">
    <source>
        <dbReference type="EMBL" id="THD23084.1"/>
    </source>
</evidence>
<dbReference type="EMBL" id="JXXN02002348">
    <property type="protein sequence ID" value="THD23084.1"/>
    <property type="molecule type" value="Genomic_DNA"/>
</dbReference>
<evidence type="ECO:0000313" key="3">
    <source>
        <dbReference type="Proteomes" id="UP000230066"/>
    </source>
</evidence>
<evidence type="ECO:0000256" key="1">
    <source>
        <dbReference type="SAM" id="MobiDB-lite"/>
    </source>
</evidence>
<dbReference type="AlphaFoldDB" id="A0A4E0R9V7"/>
<sequence>MSTDVDSLSIFRLQNEYTDSTANSKSANARFLLRHRKRLSNISQSKLNLNGFMDETESRKSGRRPPESRSKEHRSHNPDEEMDSNIDVTCTKLTRTITVHETYQLGYFDSATDAGLLERFVTSDALPADLPPLFLEPEYVDQLSTLASNALNQLTSLLNNWLMARQKSQEERLIWYHMSAHEEAVSLRKQIIQLIDQLVPNGHLESRLDFQSPLTDKFLNQLVETLTMEGHQTITCTSSGDAVPLVSLCPDPAHCVDALRTQIYRLLRILVPHLHLPQSFRIDRDLESLLSVLHECNHQSD</sequence>
<proteinExistence type="predicted"/>
<reference evidence="2" key="1">
    <citation type="submission" date="2019-03" db="EMBL/GenBank/DDBJ databases">
        <title>Improved annotation for the trematode Fasciola hepatica.</title>
        <authorList>
            <person name="Choi Y.-J."/>
            <person name="Martin J."/>
            <person name="Mitreva M."/>
        </authorList>
    </citation>
    <scope>NUCLEOTIDE SEQUENCE [LARGE SCALE GENOMIC DNA]</scope>
</reference>
<name>A0A4E0R9V7_FASHE</name>
<organism evidence="2 3">
    <name type="scientific">Fasciola hepatica</name>
    <name type="common">Liver fluke</name>
    <dbReference type="NCBI Taxonomy" id="6192"/>
    <lineage>
        <taxon>Eukaryota</taxon>
        <taxon>Metazoa</taxon>
        <taxon>Spiralia</taxon>
        <taxon>Lophotrochozoa</taxon>
        <taxon>Platyhelminthes</taxon>
        <taxon>Trematoda</taxon>
        <taxon>Digenea</taxon>
        <taxon>Plagiorchiida</taxon>
        <taxon>Echinostomata</taxon>
        <taxon>Echinostomatoidea</taxon>
        <taxon>Fasciolidae</taxon>
        <taxon>Fasciola</taxon>
    </lineage>
</organism>